<dbReference type="Pfam" id="PF03401">
    <property type="entry name" value="TctC"/>
    <property type="match status" value="1"/>
</dbReference>
<sequence>MSHPRIHRRAALARIAAGSAAIAAFPGHLLAQGTWPERPITLISPFGGAVDVLARLIASHLGRRLGQNLIVELKLGGSGTIGMAAVARAQPDGYTIGMGTTTSLTSAPHLIRNPGYDVEKSFTYLGLIQTSRQVLTVSPRLGVDTLKDFIALAQAKPGTLNFGSSGVGNSIHLAVEQFNSAAGIKAVHVPYKTGNETDAAMMAGDVQYTVASLATSLPLIQAGRIKALAVTGEGRDAALPHVPNLMESGLAARIPEQLFGMVAPAGMPPAVTAKLLAAVADMQADPAFQESVRRGGGQPSLVHGEAFRKLSLADSQTWGELIKRLGITLNS</sequence>
<dbReference type="Gene3D" id="3.40.190.10">
    <property type="entry name" value="Periplasmic binding protein-like II"/>
    <property type="match status" value="1"/>
</dbReference>
<dbReference type="Proteomes" id="UP001212602">
    <property type="component" value="Unassembled WGS sequence"/>
</dbReference>
<name>A0AAE3NDS0_9BURK</name>
<evidence type="ECO:0000256" key="2">
    <source>
        <dbReference type="SAM" id="SignalP"/>
    </source>
</evidence>
<dbReference type="Gene3D" id="3.40.190.150">
    <property type="entry name" value="Bordetella uptake gene, domain 1"/>
    <property type="match status" value="1"/>
</dbReference>
<dbReference type="InterPro" id="IPR005064">
    <property type="entry name" value="BUG"/>
</dbReference>
<dbReference type="PANTHER" id="PTHR42928:SF5">
    <property type="entry name" value="BLR1237 PROTEIN"/>
    <property type="match status" value="1"/>
</dbReference>
<reference evidence="3" key="1">
    <citation type="submission" date="2023-01" db="EMBL/GenBank/DDBJ databases">
        <title>Xenophilus mangrovi sp. nov., isolated from soil of Mangrove nature reserve.</title>
        <authorList>
            <person name="Xu S."/>
            <person name="Liu Z."/>
            <person name="Xu Y."/>
        </authorList>
    </citation>
    <scope>NUCLEOTIDE SEQUENCE</scope>
    <source>
        <strain evidence="3">YW8</strain>
    </source>
</reference>
<organism evidence="3 4">
    <name type="scientific">Xenophilus arseniciresistens</name>
    <dbReference type="NCBI Taxonomy" id="1283306"/>
    <lineage>
        <taxon>Bacteria</taxon>
        <taxon>Pseudomonadati</taxon>
        <taxon>Pseudomonadota</taxon>
        <taxon>Betaproteobacteria</taxon>
        <taxon>Burkholderiales</taxon>
        <taxon>Comamonadaceae</taxon>
        <taxon>Xenophilus</taxon>
    </lineage>
</organism>
<protein>
    <submittedName>
        <fullName evidence="3">Tripartite tricarboxylate transporter substrate binding protein</fullName>
    </submittedName>
</protein>
<dbReference type="PANTHER" id="PTHR42928">
    <property type="entry name" value="TRICARBOXYLATE-BINDING PROTEIN"/>
    <property type="match status" value="1"/>
</dbReference>
<dbReference type="CDD" id="cd07012">
    <property type="entry name" value="PBP2_Bug_TTT"/>
    <property type="match status" value="1"/>
</dbReference>
<proteinExistence type="inferred from homology"/>
<dbReference type="RefSeq" id="WP_271430397.1">
    <property type="nucleotide sequence ID" value="NZ_JAQIPB010000014.1"/>
</dbReference>
<dbReference type="PIRSF" id="PIRSF017082">
    <property type="entry name" value="YflP"/>
    <property type="match status" value="1"/>
</dbReference>
<evidence type="ECO:0000313" key="3">
    <source>
        <dbReference type="EMBL" id="MDA7419199.1"/>
    </source>
</evidence>
<comment type="caution">
    <text evidence="3">The sequence shown here is derived from an EMBL/GenBank/DDBJ whole genome shotgun (WGS) entry which is preliminary data.</text>
</comment>
<dbReference type="InterPro" id="IPR042100">
    <property type="entry name" value="Bug_dom1"/>
</dbReference>
<gene>
    <name evidence="3" type="ORF">PGB34_22730</name>
</gene>
<dbReference type="AlphaFoldDB" id="A0AAE3NDS0"/>
<keyword evidence="4" id="KW-1185">Reference proteome</keyword>
<feature type="chain" id="PRO_5041926457" evidence="2">
    <location>
        <begin position="32"/>
        <end position="331"/>
    </location>
</feature>
<dbReference type="EMBL" id="JAQIPB010000014">
    <property type="protein sequence ID" value="MDA7419199.1"/>
    <property type="molecule type" value="Genomic_DNA"/>
</dbReference>
<accession>A0AAE3NDS0</accession>
<comment type="similarity">
    <text evidence="1">Belongs to the UPF0065 (bug) family.</text>
</comment>
<keyword evidence="2" id="KW-0732">Signal</keyword>
<feature type="signal peptide" evidence="2">
    <location>
        <begin position="1"/>
        <end position="31"/>
    </location>
</feature>
<evidence type="ECO:0000256" key="1">
    <source>
        <dbReference type="ARBA" id="ARBA00006987"/>
    </source>
</evidence>
<evidence type="ECO:0000313" key="4">
    <source>
        <dbReference type="Proteomes" id="UP001212602"/>
    </source>
</evidence>
<dbReference type="SUPFAM" id="SSF53850">
    <property type="entry name" value="Periplasmic binding protein-like II"/>
    <property type="match status" value="1"/>
</dbReference>